<dbReference type="Pfam" id="PF08818">
    <property type="entry name" value="DUF1801"/>
    <property type="match status" value="1"/>
</dbReference>
<evidence type="ECO:0000313" key="2">
    <source>
        <dbReference type="EMBL" id="SKB26971.1"/>
    </source>
</evidence>
<dbReference type="PIRSF" id="PIRSF021308">
    <property type="entry name" value="UCP021308"/>
    <property type="match status" value="1"/>
</dbReference>
<dbReference type="Gene3D" id="3.90.1150.200">
    <property type="match status" value="1"/>
</dbReference>
<gene>
    <name evidence="2" type="ORF">SAMN05660866_00404</name>
</gene>
<dbReference type="OrthoDB" id="214150at2"/>
<organism evidence="2 3">
    <name type="scientific">Maribacter arcticus</name>
    <dbReference type="NCBI Taxonomy" id="561365"/>
    <lineage>
        <taxon>Bacteria</taxon>
        <taxon>Pseudomonadati</taxon>
        <taxon>Bacteroidota</taxon>
        <taxon>Flavobacteriia</taxon>
        <taxon>Flavobacteriales</taxon>
        <taxon>Flavobacteriaceae</taxon>
        <taxon>Maribacter</taxon>
    </lineage>
</organism>
<feature type="domain" description="YdhG-like" evidence="1">
    <location>
        <begin position="19"/>
        <end position="113"/>
    </location>
</feature>
<dbReference type="STRING" id="561365.SAMN05660866_00404"/>
<sequence>MDKPEKIERFYNENHQFKDGVHELRLLVLKCGLIETFKWSFPTYTLDNKNIVAICKFKSHFGIWFFNGVFLSDPTKILENAQEGKTKAMRHWKFKSLDEINKTTVREYITEAIENQKKGLHINLIRKTNDKLILPSQLSSVFKKNCELRNAFQSLTLAKQREYVEYIETAKQEKTKLSRLNKAIALILEKKGLNDKYR</sequence>
<keyword evidence="3" id="KW-1185">Reference proteome</keyword>
<dbReference type="EMBL" id="FUYL01000001">
    <property type="protein sequence ID" value="SKB26971.1"/>
    <property type="molecule type" value="Genomic_DNA"/>
</dbReference>
<dbReference type="InterPro" id="IPR014922">
    <property type="entry name" value="YdhG-like"/>
</dbReference>
<protein>
    <submittedName>
        <fullName evidence="2">Uncharacterized conserved protein YdeI, YjbR/CyaY-like superfamily, DUF1801 family</fullName>
    </submittedName>
</protein>
<dbReference type="Proteomes" id="UP000190339">
    <property type="component" value="Unassembled WGS sequence"/>
</dbReference>
<dbReference type="AlphaFoldDB" id="A0A1T4ZW14"/>
<accession>A0A1T4ZW14</accession>
<evidence type="ECO:0000259" key="1">
    <source>
        <dbReference type="Pfam" id="PF08818"/>
    </source>
</evidence>
<dbReference type="Pfam" id="PF13376">
    <property type="entry name" value="OmdA"/>
    <property type="match status" value="1"/>
</dbReference>
<evidence type="ECO:0000313" key="3">
    <source>
        <dbReference type="Proteomes" id="UP000190339"/>
    </source>
</evidence>
<dbReference type="RefSeq" id="WP_079510856.1">
    <property type="nucleotide sequence ID" value="NZ_FUYL01000001.1"/>
</dbReference>
<proteinExistence type="predicted"/>
<name>A0A1T4ZW14_9FLAO</name>
<dbReference type="InterPro" id="IPR016786">
    <property type="entry name" value="YdeI_bac"/>
</dbReference>
<dbReference type="SUPFAM" id="SSF159888">
    <property type="entry name" value="YdhG-like"/>
    <property type="match status" value="1"/>
</dbReference>
<reference evidence="3" key="1">
    <citation type="submission" date="2017-02" db="EMBL/GenBank/DDBJ databases">
        <authorList>
            <person name="Varghese N."/>
            <person name="Submissions S."/>
        </authorList>
    </citation>
    <scope>NUCLEOTIDE SEQUENCE [LARGE SCALE GENOMIC DNA]</scope>
    <source>
        <strain evidence="3">DSM 23546</strain>
    </source>
</reference>